<gene>
    <name evidence="1" type="ORF">LHYA1_G008583</name>
</gene>
<dbReference type="PANTHER" id="PTHR21310">
    <property type="entry name" value="AMINOGLYCOSIDE PHOSPHOTRANSFERASE-RELATED-RELATED"/>
    <property type="match status" value="1"/>
</dbReference>
<evidence type="ECO:0008006" key="3">
    <source>
        <dbReference type="Google" id="ProtNLM"/>
    </source>
</evidence>
<proteinExistence type="predicted"/>
<dbReference type="InterPro" id="IPR011009">
    <property type="entry name" value="Kinase-like_dom_sf"/>
</dbReference>
<dbReference type="SUPFAM" id="SSF56112">
    <property type="entry name" value="Protein kinase-like (PK-like)"/>
    <property type="match status" value="1"/>
</dbReference>
<organism evidence="1 2">
    <name type="scientific">Lachnellula hyalina</name>
    <dbReference type="NCBI Taxonomy" id="1316788"/>
    <lineage>
        <taxon>Eukaryota</taxon>
        <taxon>Fungi</taxon>
        <taxon>Dikarya</taxon>
        <taxon>Ascomycota</taxon>
        <taxon>Pezizomycotina</taxon>
        <taxon>Leotiomycetes</taxon>
        <taxon>Helotiales</taxon>
        <taxon>Lachnaceae</taxon>
        <taxon>Lachnellula</taxon>
    </lineage>
</organism>
<protein>
    <recommendedName>
        <fullName evidence="3">Aminoglycoside phosphotransferase domain-containing protein</fullName>
    </recommendedName>
</protein>
<name>A0A8H8QYX2_9HELO</name>
<dbReference type="InterPro" id="IPR051678">
    <property type="entry name" value="AGP_Transferase"/>
</dbReference>
<dbReference type="AlphaFoldDB" id="A0A8H8QYX2"/>
<sequence>ARNASSTMPATLKLDNGQHITYESAIKKDENIINEATYPRARKQLFQKLWDQRATIQAIIRHHLRLRSEDACIVEDQWIRGNFNVCIPVEVRSAGFNQKLIFRCPMPHKLAEAIYPGTIDEKLSSEVGTYVWMQEYCPDIPIPQLYGFGFCDNRHFTHEKQMPFYIRFWRRLQRSLRKYLRYPTLSQYTSNPTGERLPTAYMLFEYIGPETGELLSDTWNQLREDPVRRQNLFRGMARLILSLARVPQPRIGSFEFHNNGTITLTNRPLSCSIIILENNGAPRTISKNETYTSTEPFVADMLTFHDDFFLSNPRAVSSMGDCLGQMASKTLLRAISHHYIRRETRNGPFRLQLTDFHASNIFVDKDGNITCLIDHEWVCALPTEMLSVPYWLTGCAIDGMTDEKLREFEIVHQEFMNLFEEEEVKSMLTKPPAITPILHDGWRSGAVWFWHCITSVNAAWSLVEDHIGPRFVPISTDTERIFSQYWCQGSSQVAGRKIAEREEYAKQLQVLFDEKAGFSTKDETHS</sequence>
<dbReference type="RefSeq" id="XP_031004092.1">
    <property type="nucleotide sequence ID" value="XM_031153503.1"/>
</dbReference>
<dbReference type="EMBL" id="QGMH01000099">
    <property type="protein sequence ID" value="TVY25304.1"/>
    <property type="molecule type" value="Genomic_DNA"/>
</dbReference>
<comment type="caution">
    <text evidence="1">The sequence shown here is derived from an EMBL/GenBank/DDBJ whole genome shotgun (WGS) entry which is preliminary data.</text>
</comment>
<reference evidence="1 2" key="1">
    <citation type="submission" date="2018-05" db="EMBL/GenBank/DDBJ databases">
        <title>Genome sequencing and assembly of the regulated plant pathogen Lachnellula willkommii and related sister species for the development of diagnostic species identification markers.</title>
        <authorList>
            <person name="Giroux E."/>
            <person name="Bilodeau G."/>
        </authorList>
    </citation>
    <scope>NUCLEOTIDE SEQUENCE [LARGE SCALE GENOMIC DNA]</scope>
    <source>
        <strain evidence="1 2">CBS 185.66</strain>
    </source>
</reference>
<accession>A0A8H8QYX2</accession>
<keyword evidence="2" id="KW-1185">Reference proteome</keyword>
<dbReference type="PANTHER" id="PTHR21310:SF37">
    <property type="entry name" value="AMINOGLYCOSIDE PHOSPHOTRANSFERASE DOMAIN-CONTAINING PROTEIN"/>
    <property type="match status" value="1"/>
</dbReference>
<dbReference type="OrthoDB" id="3645574at2759"/>
<dbReference type="Proteomes" id="UP000431533">
    <property type="component" value="Unassembled WGS sequence"/>
</dbReference>
<evidence type="ECO:0000313" key="2">
    <source>
        <dbReference type="Proteomes" id="UP000431533"/>
    </source>
</evidence>
<feature type="non-terminal residue" evidence="1">
    <location>
        <position position="526"/>
    </location>
</feature>
<dbReference type="GeneID" id="41988781"/>
<evidence type="ECO:0000313" key="1">
    <source>
        <dbReference type="EMBL" id="TVY25304.1"/>
    </source>
</evidence>